<reference evidence="1 2" key="1">
    <citation type="journal article" date="2022" name="Hortic Res">
        <title>A haplotype resolved chromosomal level avocado genome allows analysis of novel avocado genes.</title>
        <authorList>
            <person name="Nath O."/>
            <person name="Fletcher S.J."/>
            <person name="Hayward A."/>
            <person name="Shaw L.M."/>
            <person name="Masouleh A.K."/>
            <person name="Furtado A."/>
            <person name="Henry R.J."/>
            <person name="Mitter N."/>
        </authorList>
    </citation>
    <scope>NUCLEOTIDE SEQUENCE [LARGE SCALE GENOMIC DNA]</scope>
    <source>
        <strain evidence="2">cv. Hass</strain>
    </source>
</reference>
<accession>A0ACC2MF82</accession>
<evidence type="ECO:0000313" key="2">
    <source>
        <dbReference type="Proteomes" id="UP001234297"/>
    </source>
</evidence>
<sequence length="96" mass="10812">MSTYGETKVEILPSEGETVKRGVVGTWSGGEGNGQNEERWPGSVFYDISPNFRWRFWAFVLHWEVIISSAKSRLSMNFCEGGVFQFAAVWALLSSD</sequence>
<organism evidence="1 2">
    <name type="scientific">Persea americana</name>
    <name type="common">Avocado</name>
    <dbReference type="NCBI Taxonomy" id="3435"/>
    <lineage>
        <taxon>Eukaryota</taxon>
        <taxon>Viridiplantae</taxon>
        <taxon>Streptophyta</taxon>
        <taxon>Embryophyta</taxon>
        <taxon>Tracheophyta</taxon>
        <taxon>Spermatophyta</taxon>
        <taxon>Magnoliopsida</taxon>
        <taxon>Magnoliidae</taxon>
        <taxon>Laurales</taxon>
        <taxon>Lauraceae</taxon>
        <taxon>Persea</taxon>
    </lineage>
</organism>
<evidence type="ECO:0000313" key="1">
    <source>
        <dbReference type="EMBL" id="KAJ8643817.1"/>
    </source>
</evidence>
<dbReference type="Proteomes" id="UP001234297">
    <property type="component" value="Chromosome 2"/>
</dbReference>
<comment type="caution">
    <text evidence="1">The sequence shown here is derived from an EMBL/GenBank/DDBJ whole genome shotgun (WGS) entry which is preliminary data.</text>
</comment>
<keyword evidence="2" id="KW-1185">Reference proteome</keyword>
<name>A0ACC2MF82_PERAE</name>
<protein>
    <submittedName>
        <fullName evidence="1">Uncharacterized protein</fullName>
    </submittedName>
</protein>
<dbReference type="EMBL" id="CM056810">
    <property type="protein sequence ID" value="KAJ8643817.1"/>
    <property type="molecule type" value="Genomic_DNA"/>
</dbReference>
<proteinExistence type="predicted"/>
<gene>
    <name evidence="1" type="ORF">MRB53_005565</name>
</gene>